<evidence type="ECO:0000313" key="2">
    <source>
        <dbReference type="EMBL" id="GMT15768.1"/>
    </source>
</evidence>
<evidence type="ECO:0000313" key="3">
    <source>
        <dbReference type="Proteomes" id="UP001432322"/>
    </source>
</evidence>
<name>A0AAV5V969_9BILA</name>
<keyword evidence="3" id="KW-1185">Reference proteome</keyword>
<accession>A0AAV5V969</accession>
<feature type="non-terminal residue" evidence="2">
    <location>
        <position position="1"/>
    </location>
</feature>
<dbReference type="AlphaFoldDB" id="A0AAV5V969"/>
<reference evidence="2" key="1">
    <citation type="submission" date="2023-10" db="EMBL/GenBank/DDBJ databases">
        <title>Genome assembly of Pristionchus species.</title>
        <authorList>
            <person name="Yoshida K."/>
            <person name="Sommer R.J."/>
        </authorList>
    </citation>
    <scope>NUCLEOTIDE SEQUENCE</scope>
    <source>
        <strain evidence="2">RS5133</strain>
    </source>
</reference>
<organism evidence="2 3">
    <name type="scientific">Pristionchus fissidentatus</name>
    <dbReference type="NCBI Taxonomy" id="1538716"/>
    <lineage>
        <taxon>Eukaryota</taxon>
        <taxon>Metazoa</taxon>
        <taxon>Ecdysozoa</taxon>
        <taxon>Nematoda</taxon>
        <taxon>Chromadorea</taxon>
        <taxon>Rhabditida</taxon>
        <taxon>Rhabditina</taxon>
        <taxon>Diplogasteromorpha</taxon>
        <taxon>Diplogasteroidea</taxon>
        <taxon>Neodiplogasteridae</taxon>
        <taxon>Pristionchus</taxon>
    </lineage>
</organism>
<dbReference type="Proteomes" id="UP001432322">
    <property type="component" value="Unassembled WGS sequence"/>
</dbReference>
<feature type="signal peptide" evidence="1">
    <location>
        <begin position="1"/>
        <end position="25"/>
    </location>
</feature>
<evidence type="ECO:0000256" key="1">
    <source>
        <dbReference type="SAM" id="SignalP"/>
    </source>
</evidence>
<feature type="chain" id="PRO_5043652515" evidence="1">
    <location>
        <begin position="26"/>
        <end position="179"/>
    </location>
</feature>
<protein>
    <submittedName>
        <fullName evidence="2">Uncharacterized protein</fullName>
    </submittedName>
</protein>
<comment type="caution">
    <text evidence="2">The sequence shown here is derived from an EMBL/GenBank/DDBJ whole genome shotgun (WGS) entry which is preliminary data.</text>
</comment>
<keyword evidence="1" id="KW-0732">Signal</keyword>
<dbReference type="EMBL" id="BTSY01000002">
    <property type="protein sequence ID" value="GMT15768.1"/>
    <property type="molecule type" value="Genomic_DNA"/>
</dbReference>
<gene>
    <name evidence="2" type="ORF">PFISCL1PPCAC_7065</name>
</gene>
<proteinExistence type="predicted"/>
<sequence>HPIKMKFSLALLVAAAAATVVLVAAGDEKDHIWITKVSAEGKKAVKDIILNETLDPLDKCIEIEKIIQKESDEVQKAYAAAAERLTGKFEEKLKSNVTVSLQQYNEVSGKLSPAAKKAVEEIVAVIKSKGSPLTKAPKIKEVLTKQTPEVKKELISLRDEFFPNADKIKDLILSKLGGH</sequence>